<sequence>MQNLLVRNCSLYDLNAILKIEEESFPDSWKRELLEKELSLPFSLFLVAELRGKIVGYLTAWIIGEVCELNKIAVASRLRGRRIGEKLLKELINECQERKVKEIFLEVRESNFSAIKLYERVGFERISLREGYYGCENAVVYKLNLGGKYA</sequence>
<dbReference type="Gene3D" id="3.40.630.30">
    <property type="match status" value="1"/>
</dbReference>
<dbReference type="EMBL" id="CP002543">
    <property type="protein sequence ID" value="ADY73416.1"/>
    <property type="molecule type" value="Genomic_DNA"/>
</dbReference>
<dbReference type="GO" id="GO:0005737">
    <property type="term" value="C:cytoplasm"/>
    <property type="evidence" value="ECO:0007669"/>
    <property type="project" value="UniProtKB-SubCell"/>
</dbReference>
<evidence type="ECO:0000313" key="4">
    <source>
        <dbReference type="EMBL" id="ADY73416.1"/>
    </source>
</evidence>
<evidence type="ECO:0000313" key="5">
    <source>
        <dbReference type="Proteomes" id="UP000007102"/>
    </source>
</evidence>
<dbReference type="EC" id="2.3.1.266" evidence="2"/>
<comment type="function">
    <text evidence="2">Acetylates the N-terminal alanine of ribosomal protein bS18.</text>
</comment>
<dbReference type="STRING" id="868864.Dester_0775"/>
<protein>
    <recommendedName>
        <fullName evidence="2">[Ribosomal protein bS18]-alanine N-acetyltransferase</fullName>
        <ecNumber evidence="2">2.3.1.266</ecNumber>
    </recommendedName>
</protein>
<dbReference type="eggNOG" id="COG0456">
    <property type="taxonomic scope" value="Bacteria"/>
</dbReference>
<dbReference type="PANTHER" id="PTHR13947">
    <property type="entry name" value="GNAT FAMILY N-ACETYLTRANSFERASE"/>
    <property type="match status" value="1"/>
</dbReference>
<evidence type="ECO:0000256" key="1">
    <source>
        <dbReference type="ARBA" id="ARBA00022679"/>
    </source>
</evidence>
<name>F0S3J4_DESTD</name>
<dbReference type="PANTHER" id="PTHR13947:SF37">
    <property type="entry name" value="LD18367P"/>
    <property type="match status" value="1"/>
</dbReference>
<dbReference type="Pfam" id="PF00583">
    <property type="entry name" value="Acetyltransf_1"/>
    <property type="match status" value="1"/>
</dbReference>
<accession>F0S3J4</accession>
<keyword evidence="2" id="KW-0963">Cytoplasm</keyword>
<comment type="similarity">
    <text evidence="2">Belongs to the acetyltransferase family. RimI subfamily.</text>
</comment>
<keyword evidence="5" id="KW-1185">Reference proteome</keyword>
<dbReference type="InterPro" id="IPR050769">
    <property type="entry name" value="NAT_camello-type"/>
</dbReference>
<comment type="subcellular location">
    <subcellularLocation>
        <location evidence="2">Cytoplasm</location>
    </subcellularLocation>
</comment>
<dbReference type="GO" id="GO:0008999">
    <property type="term" value="F:protein-N-terminal-alanine acetyltransferase activity"/>
    <property type="evidence" value="ECO:0007669"/>
    <property type="project" value="UniProtKB-EC"/>
</dbReference>
<dbReference type="RefSeq" id="WP_013638371.1">
    <property type="nucleotide sequence ID" value="NC_015185.1"/>
</dbReference>
<reference evidence="4 5" key="1">
    <citation type="journal article" date="2011" name="Stand. Genomic Sci.">
        <title>Complete genome sequence of the thermophilic sulfur-reducer Desulfurobacterium thermolithotrophum type strain (BSA(T)) from a deep-sea hydrothermal vent.</title>
        <authorList>
            <person name="Goker M."/>
            <person name="Daligault H."/>
            <person name="Mwirichia R."/>
            <person name="Lapidus A."/>
            <person name="Lucas S."/>
            <person name="Deshpande S."/>
            <person name="Pagani I."/>
            <person name="Tapia R."/>
            <person name="Cheng J.F."/>
            <person name="Goodwin L."/>
            <person name="Pitluck S."/>
            <person name="Liolios K."/>
            <person name="Ivanova N."/>
            <person name="Mavromatis K."/>
            <person name="Mikhailova N."/>
            <person name="Pati A."/>
            <person name="Chen A."/>
            <person name="Palaniappan K."/>
            <person name="Han C."/>
            <person name="Land M."/>
            <person name="Hauser L."/>
            <person name="Pan C."/>
            <person name="Brambilla E.M."/>
            <person name="Rohde M."/>
            <person name="Spring S."/>
            <person name="Sikorski J."/>
            <person name="Wirth R."/>
            <person name="Detter J.C."/>
            <person name="Woyke T."/>
            <person name="Bristow J."/>
            <person name="Eisen J.A."/>
            <person name="Markowitz V."/>
            <person name="Hugenholtz P."/>
            <person name="Kyrpides N.C."/>
            <person name="Klenk H.P."/>
        </authorList>
    </citation>
    <scope>NUCLEOTIDE SEQUENCE [LARGE SCALE GENOMIC DNA]</scope>
    <source>
        <strain evidence="5">DSM 11699 / BSA</strain>
    </source>
</reference>
<evidence type="ECO:0000259" key="3">
    <source>
        <dbReference type="PROSITE" id="PS51186"/>
    </source>
</evidence>
<proteinExistence type="inferred from homology"/>
<dbReference type="PROSITE" id="PS51186">
    <property type="entry name" value="GNAT"/>
    <property type="match status" value="1"/>
</dbReference>
<dbReference type="NCBIfam" id="TIGR01575">
    <property type="entry name" value="rimI"/>
    <property type="match status" value="1"/>
</dbReference>
<dbReference type="Proteomes" id="UP000007102">
    <property type="component" value="Chromosome"/>
</dbReference>
<dbReference type="OrthoDB" id="9794566at2"/>
<dbReference type="InterPro" id="IPR016181">
    <property type="entry name" value="Acyl_CoA_acyltransferase"/>
</dbReference>
<gene>
    <name evidence="4" type="ordered locus">Dester_0775</name>
</gene>
<dbReference type="InterPro" id="IPR006464">
    <property type="entry name" value="AcTrfase_RimI/Ard1"/>
</dbReference>
<keyword evidence="1 4" id="KW-0808">Transferase</keyword>
<evidence type="ECO:0000256" key="2">
    <source>
        <dbReference type="RuleBase" id="RU363094"/>
    </source>
</evidence>
<feature type="domain" description="N-acetyltransferase" evidence="3">
    <location>
        <begin position="4"/>
        <end position="146"/>
    </location>
</feature>
<dbReference type="SUPFAM" id="SSF55729">
    <property type="entry name" value="Acyl-CoA N-acyltransferases (Nat)"/>
    <property type="match status" value="1"/>
</dbReference>
<dbReference type="KEGG" id="dte:Dester_0775"/>
<dbReference type="HOGENOM" id="CLU_013985_23_2_0"/>
<dbReference type="CDD" id="cd04301">
    <property type="entry name" value="NAT_SF"/>
    <property type="match status" value="1"/>
</dbReference>
<dbReference type="AlphaFoldDB" id="F0S3J4"/>
<reference evidence="5" key="2">
    <citation type="submission" date="2011-02" db="EMBL/GenBank/DDBJ databases">
        <title>The complete genome of Desulfurobacterium thermolithotrophum DSM 11699.</title>
        <authorList>
            <consortium name="US DOE Joint Genome Institute (JGI-PGF)"/>
            <person name="Lucas S."/>
            <person name="Copeland A."/>
            <person name="Lapidus A."/>
            <person name="Bruce D."/>
            <person name="Goodwin L."/>
            <person name="Pitluck S."/>
            <person name="Kyrpides N."/>
            <person name="Mavromatis K."/>
            <person name="Pagani I."/>
            <person name="Ivanova N."/>
            <person name="Mikhailova N."/>
            <person name="Daligault H."/>
            <person name="Detter J.C."/>
            <person name="Tapia R."/>
            <person name="Han C."/>
            <person name="Land M."/>
            <person name="Hauser L."/>
            <person name="Markowitz V."/>
            <person name="Cheng J.-F."/>
            <person name="Hugenholtz P."/>
            <person name="Woyke T."/>
            <person name="Wu D."/>
            <person name="Spring S."/>
            <person name="Brambilla E."/>
            <person name="Klenk H.-P."/>
            <person name="Eisen J.A."/>
        </authorList>
    </citation>
    <scope>NUCLEOTIDE SEQUENCE [LARGE SCALE GENOMIC DNA]</scope>
    <source>
        <strain evidence="5">DSM 11699 / BSA</strain>
    </source>
</reference>
<dbReference type="InterPro" id="IPR000182">
    <property type="entry name" value="GNAT_dom"/>
</dbReference>
<dbReference type="InParanoid" id="F0S3J4"/>
<comment type="catalytic activity">
    <reaction evidence="2">
        <text>N-terminal L-alanyl-[ribosomal protein bS18] + acetyl-CoA = N-terminal N(alpha)-acetyl-L-alanyl-[ribosomal protein bS18] + CoA + H(+)</text>
        <dbReference type="Rhea" id="RHEA:43756"/>
        <dbReference type="Rhea" id="RHEA-COMP:10676"/>
        <dbReference type="Rhea" id="RHEA-COMP:10677"/>
        <dbReference type="ChEBI" id="CHEBI:15378"/>
        <dbReference type="ChEBI" id="CHEBI:57287"/>
        <dbReference type="ChEBI" id="CHEBI:57288"/>
        <dbReference type="ChEBI" id="CHEBI:64718"/>
        <dbReference type="ChEBI" id="CHEBI:83683"/>
        <dbReference type="EC" id="2.3.1.266"/>
    </reaction>
</comment>
<dbReference type="FunCoup" id="F0S3J4">
    <property type="interactions" value="218"/>
</dbReference>
<organism evidence="4 5">
    <name type="scientific">Desulfurobacterium thermolithotrophum (strain DSM 11699 / BSA)</name>
    <dbReference type="NCBI Taxonomy" id="868864"/>
    <lineage>
        <taxon>Bacteria</taxon>
        <taxon>Pseudomonadati</taxon>
        <taxon>Aquificota</taxon>
        <taxon>Aquificia</taxon>
        <taxon>Desulfurobacteriales</taxon>
        <taxon>Desulfurobacteriaceae</taxon>
        <taxon>Desulfurobacterium</taxon>
    </lineage>
</organism>